<dbReference type="EMBL" id="CP031517">
    <property type="protein sequence ID" value="QOS39656.1"/>
    <property type="molecule type" value="Genomic_DNA"/>
</dbReference>
<dbReference type="Proteomes" id="UP000593591">
    <property type="component" value="Chromosome"/>
</dbReference>
<gene>
    <name evidence="1" type="ORF">DYE49_03940</name>
</gene>
<organism evidence="1 2">
    <name type="scientific">Treponema rectale</name>
    <dbReference type="NCBI Taxonomy" id="744512"/>
    <lineage>
        <taxon>Bacteria</taxon>
        <taxon>Pseudomonadati</taxon>
        <taxon>Spirochaetota</taxon>
        <taxon>Spirochaetia</taxon>
        <taxon>Spirochaetales</taxon>
        <taxon>Treponemataceae</taxon>
        <taxon>Treponema</taxon>
    </lineage>
</organism>
<proteinExistence type="predicted"/>
<protein>
    <submittedName>
        <fullName evidence="1">Uncharacterized protein</fullName>
    </submittedName>
</protein>
<reference evidence="1 2" key="1">
    <citation type="submission" date="2018-08" db="EMBL/GenBank/DDBJ databases">
        <title>The first complete genome of Treponema rectale (CHPAT), a commensal spirochete of the bovine rectum.</title>
        <authorList>
            <person name="Staton G.J."/>
            <person name="Clegg S.R."/>
            <person name="Carter S.D."/>
            <person name="Radford A.D."/>
            <person name="Darby A."/>
            <person name="Hall N."/>
            <person name="Birtles R.J."/>
            <person name="Evans N.J."/>
        </authorList>
    </citation>
    <scope>NUCLEOTIDE SEQUENCE [LARGE SCALE GENOMIC DNA]</scope>
    <source>
        <strain evidence="1 2">CHPA</strain>
    </source>
</reference>
<dbReference type="AlphaFoldDB" id="A0A7M1XJ33"/>
<name>A0A7M1XJ33_9SPIR</name>
<evidence type="ECO:0000313" key="2">
    <source>
        <dbReference type="Proteomes" id="UP000593591"/>
    </source>
</evidence>
<accession>A0A7M1XJ33</accession>
<dbReference type="KEGG" id="trc:DYE49_03940"/>
<evidence type="ECO:0000313" key="1">
    <source>
        <dbReference type="EMBL" id="QOS39656.1"/>
    </source>
</evidence>
<sequence>MEYISRNSFAQPATLAAFFGRPSFILESTNFEMNDSKNLTFSFPDLTSHAYEEIDQETLPVSIHDSAFILLQE</sequence>